<dbReference type="Pfam" id="PF00528">
    <property type="entry name" value="BPD_transp_1"/>
    <property type="match status" value="1"/>
</dbReference>
<dbReference type="STRING" id="463025.BAU08_21905"/>
<evidence type="ECO:0000256" key="5">
    <source>
        <dbReference type="ARBA" id="ARBA00022989"/>
    </source>
</evidence>
<evidence type="ECO:0000259" key="8">
    <source>
        <dbReference type="PROSITE" id="PS50928"/>
    </source>
</evidence>
<dbReference type="CDD" id="cd06261">
    <property type="entry name" value="TM_PBP2"/>
    <property type="match status" value="1"/>
</dbReference>
<dbReference type="GO" id="GO:0005886">
    <property type="term" value="C:plasma membrane"/>
    <property type="evidence" value="ECO:0007669"/>
    <property type="project" value="UniProtKB-SubCell"/>
</dbReference>
<keyword evidence="5 7" id="KW-1133">Transmembrane helix</keyword>
<evidence type="ECO:0000256" key="6">
    <source>
        <dbReference type="ARBA" id="ARBA00023136"/>
    </source>
</evidence>
<feature type="transmembrane region" description="Helical" evidence="7">
    <location>
        <begin position="199"/>
        <end position="219"/>
    </location>
</feature>
<evidence type="ECO:0000256" key="4">
    <source>
        <dbReference type="ARBA" id="ARBA00022692"/>
    </source>
</evidence>
<dbReference type="Gene3D" id="1.10.3720.10">
    <property type="entry name" value="MetI-like"/>
    <property type="match status" value="1"/>
</dbReference>
<name>A0A193G1V3_9BORD</name>
<dbReference type="Pfam" id="PF12911">
    <property type="entry name" value="OppC_N"/>
    <property type="match status" value="1"/>
</dbReference>
<proteinExistence type="inferred from homology"/>
<accession>A0A193G1V3</accession>
<evidence type="ECO:0000256" key="7">
    <source>
        <dbReference type="RuleBase" id="RU363032"/>
    </source>
</evidence>
<dbReference type="InterPro" id="IPR035906">
    <property type="entry name" value="MetI-like_sf"/>
</dbReference>
<feature type="transmembrane region" description="Helical" evidence="7">
    <location>
        <begin position="239"/>
        <end position="262"/>
    </location>
</feature>
<keyword evidence="3" id="KW-1003">Cell membrane</keyword>
<evidence type="ECO:0000313" key="10">
    <source>
        <dbReference type="Proteomes" id="UP000092213"/>
    </source>
</evidence>
<dbReference type="RefSeq" id="WP_066671647.1">
    <property type="nucleotide sequence ID" value="NZ_CP016171.1"/>
</dbReference>
<keyword evidence="2 7" id="KW-0813">Transport</keyword>
<dbReference type="PANTHER" id="PTHR43386:SF6">
    <property type="entry name" value="ABC TRANSPORTER PERMEASE PROTEIN"/>
    <property type="match status" value="1"/>
</dbReference>
<dbReference type="Proteomes" id="UP000092213">
    <property type="component" value="Chromosome"/>
</dbReference>
<protein>
    <submittedName>
        <fullName evidence="9">Peptide ABC transporter permease</fullName>
    </submittedName>
</protein>
<comment type="subcellular location">
    <subcellularLocation>
        <location evidence="1 7">Cell membrane</location>
        <topology evidence="1 7">Multi-pass membrane protein</topology>
    </subcellularLocation>
</comment>
<dbReference type="PANTHER" id="PTHR43386">
    <property type="entry name" value="OLIGOPEPTIDE TRANSPORT SYSTEM PERMEASE PROTEIN APPC"/>
    <property type="match status" value="1"/>
</dbReference>
<keyword evidence="6 7" id="KW-0472">Membrane</keyword>
<evidence type="ECO:0000256" key="3">
    <source>
        <dbReference type="ARBA" id="ARBA00022475"/>
    </source>
</evidence>
<evidence type="ECO:0000313" key="9">
    <source>
        <dbReference type="EMBL" id="ANN73653.1"/>
    </source>
</evidence>
<sequence>MRAFFRVMREHPTIAVGGLLLLLLILVAVLAPWLHTVDPTALSPINRTRPPSERFWFGTDLLGRDVYSRVIYGARVSLIVGFTVAALSTVAGVAIGLAAGFVRWIDAVAMRIMDGFMSIPTILLAIALISLSRASLHNVIVAITLAEIPRVVRLVRGVVLSLREQPYVEAAVAAGASRLRVVLRHILPNTVAPLTVQATYICGVAILAEAGLSFIGAGVPPATPSWGNIMAEGRALWQIKPYLIAFPAIFLSVTILAINMLGDGLRDAIDPRMAKRI</sequence>
<evidence type="ECO:0000256" key="2">
    <source>
        <dbReference type="ARBA" id="ARBA00022448"/>
    </source>
</evidence>
<dbReference type="GO" id="GO:0055085">
    <property type="term" value="P:transmembrane transport"/>
    <property type="evidence" value="ECO:0007669"/>
    <property type="project" value="InterPro"/>
</dbReference>
<dbReference type="EMBL" id="CP016171">
    <property type="protein sequence ID" value="ANN73653.1"/>
    <property type="molecule type" value="Genomic_DNA"/>
</dbReference>
<dbReference type="SUPFAM" id="SSF161098">
    <property type="entry name" value="MetI-like"/>
    <property type="match status" value="1"/>
</dbReference>
<organism evidence="9 10">
    <name type="scientific">Bordetella bronchialis</name>
    <dbReference type="NCBI Taxonomy" id="463025"/>
    <lineage>
        <taxon>Bacteria</taxon>
        <taxon>Pseudomonadati</taxon>
        <taxon>Pseudomonadota</taxon>
        <taxon>Betaproteobacteria</taxon>
        <taxon>Burkholderiales</taxon>
        <taxon>Alcaligenaceae</taxon>
        <taxon>Bordetella</taxon>
    </lineage>
</organism>
<keyword evidence="4 7" id="KW-0812">Transmembrane</keyword>
<dbReference type="InterPro" id="IPR025966">
    <property type="entry name" value="OppC_N"/>
</dbReference>
<feature type="transmembrane region" description="Helical" evidence="7">
    <location>
        <begin position="12"/>
        <end position="34"/>
    </location>
</feature>
<comment type="similarity">
    <text evidence="7">Belongs to the binding-protein-dependent transport system permease family.</text>
</comment>
<feature type="domain" description="ABC transmembrane type-1" evidence="8">
    <location>
        <begin position="78"/>
        <end position="262"/>
    </location>
</feature>
<gene>
    <name evidence="9" type="ORF">BAU08_21905</name>
</gene>
<dbReference type="PROSITE" id="PS50928">
    <property type="entry name" value="ABC_TM1"/>
    <property type="match status" value="1"/>
</dbReference>
<dbReference type="InterPro" id="IPR000515">
    <property type="entry name" value="MetI-like"/>
</dbReference>
<dbReference type="InterPro" id="IPR050366">
    <property type="entry name" value="BP-dependent_transpt_permease"/>
</dbReference>
<reference evidence="9 10" key="1">
    <citation type="submission" date="2016-06" db="EMBL/GenBank/DDBJ databases">
        <title>Complete genome sequences of Bordetella bronchialis and Bordetella flabilis.</title>
        <authorList>
            <person name="LiPuma J.J."/>
            <person name="Spilker T."/>
        </authorList>
    </citation>
    <scope>NUCLEOTIDE SEQUENCE [LARGE SCALE GENOMIC DNA]</scope>
    <source>
        <strain evidence="9 10">AU17976</strain>
    </source>
</reference>
<evidence type="ECO:0000256" key="1">
    <source>
        <dbReference type="ARBA" id="ARBA00004651"/>
    </source>
</evidence>
<feature type="transmembrane region" description="Helical" evidence="7">
    <location>
        <begin position="78"/>
        <end position="102"/>
    </location>
</feature>
<dbReference type="AlphaFoldDB" id="A0A193G1V3"/>